<keyword evidence="1 3" id="KW-0820">tRNA-binding</keyword>
<dbReference type="GO" id="GO:0005524">
    <property type="term" value="F:ATP binding"/>
    <property type="evidence" value="ECO:0007669"/>
    <property type="project" value="InterPro"/>
</dbReference>
<evidence type="ECO:0000313" key="6">
    <source>
        <dbReference type="Proteomes" id="UP000177190"/>
    </source>
</evidence>
<name>A0A1G2HM49_9BACT</name>
<dbReference type="PANTHER" id="PTHR11586">
    <property type="entry name" value="TRNA-AMINOACYLATION COFACTOR ARC1 FAMILY MEMBER"/>
    <property type="match status" value="1"/>
</dbReference>
<dbReference type="GO" id="GO:0000049">
    <property type="term" value="F:tRNA binding"/>
    <property type="evidence" value="ECO:0007669"/>
    <property type="project" value="UniProtKB-UniRule"/>
</dbReference>
<evidence type="ECO:0000259" key="4">
    <source>
        <dbReference type="PROSITE" id="PS50886"/>
    </source>
</evidence>
<dbReference type="InterPro" id="IPR004495">
    <property type="entry name" value="Met-tRNA-synth_bsu_C"/>
</dbReference>
<dbReference type="InterPro" id="IPR012340">
    <property type="entry name" value="NA-bd_OB-fold"/>
</dbReference>
<organism evidence="5 6">
    <name type="scientific">Candidatus Staskawiczbacteria bacterium RIFCSPHIGHO2_01_FULL_36_16</name>
    <dbReference type="NCBI Taxonomy" id="1802200"/>
    <lineage>
        <taxon>Bacteria</taxon>
        <taxon>Candidatus Staskawicziibacteriota</taxon>
    </lineage>
</organism>
<evidence type="ECO:0000313" key="5">
    <source>
        <dbReference type="EMBL" id="OGZ63301.1"/>
    </source>
</evidence>
<dbReference type="Gene3D" id="2.40.50.140">
    <property type="entry name" value="Nucleic acid-binding proteins"/>
    <property type="match status" value="1"/>
</dbReference>
<feature type="domain" description="TRNA-binding" evidence="4">
    <location>
        <begin position="8"/>
        <end position="138"/>
    </location>
</feature>
<dbReference type="SUPFAM" id="SSF50249">
    <property type="entry name" value="Nucleic acid-binding proteins"/>
    <property type="match status" value="1"/>
</dbReference>
<dbReference type="EMBL" id="MHOM01000039">
    <property type="protein sequence ID" value="OGZ63301.1"/>
    <property type="molecule type" value="Genomic_DNA"/>
</dbReference>
<dbReference type="PROSITE" id="PS50886">
    <property type="entry name" value="TRBD"/>
    <property type="match status" value="1"/>
</dbReference>
<dbReference type="InterPro" id="IPR002547">
    <property type="entry name" value="tRNA-bd_dom"/>
</dbReference>
<protein>
    <recommendedName>
        <fullName evidence="4">tRNA-binding domain-containing protein</fullName>
    </recommendedName>
</protein>
<accession>A0A1G2HM49</accession>
<dbReference type="InterPro" id="IPR051270">
    <property type="entry name" value="Tyrosine-tRNA_ligase_regulator"/>
</dbReference>
<keyword evidence="2 3" id="KW-0694">RNA-binding</keyword>
<reference evidence="5 6" key="1">
    <citation type="journal article" date="2016" name="Nat. Commun.">
        <title>Thousands of microbial genomes shed light on interconnected biogeochemical processes in an aquifer system.</title>
        <authorList>
            <person name="Anantharaman K."/>
            <person name="Brown C.T."/>
            <person name="Hug L.A."/>
            <person name="Sharon I."/>
            <person name="Castelle C.J."/>
            <person name="Probst A.J."/>
            <person name="Thomas B.C."/>
            <person name="Singh A."/>
            <person name="Wilkins M.J."/>
            <person name="Karaoz U."/>
            <person name="Brodie E.L."/>
            <person name="Williams K.H."/>
            <person name="Hubbard S.S."/>
            <person name="Banfield J.F."/>
        </authorList>
    </citation>
    <scope>NUCLEOTIDE SEQUENCE [LARGE SCALE GENOMIC DNA]</scope>
</reference>
<dbReference type="STRING" id="1802200.A2812_00325"/>
<evidence type="ECO:0000256" key="3">
    <source>
        <dbReference type="PROSITE-ProRule" id="PRU00209"/>
    </source>
</evidence>
<gene>
    <name evidence="5" type="ORF">A2812_00325</name>
</gene>
<dbReference type="CDD" id="cd02800">
    <property type="entry name" value="tRNA_bind_EcMetRS_like"/>
    <property type="match status" value="1"/>
</dbReference>
<dbReference type="Pfam" id="PF01588">
    <property type="entry name" value="tRNA_bind"/>
    <property type="match status" value="1"/>
</dbReference>
<dbReference type="GO" id="GO:0004825">
    <property type="term" value="F:methionine-tRNA ligase activity"/>
    <property type="evidence" value="ECO:0007669"/>
    <property type="project" value="InterPro"/>
</dbReference>
<dbReference type="PANTHER" id="PTHR11586:SF37">
    <property type="entry name" value="TRNA-BINDING DOMAIN-CONTAINING PROTEIN"/>
    <property type="match status" value="1"/>
</dbReference>
<dbReference type="AlphaFoldDB" id="A0A1G2HM49"/>
<dbReference type="GO" id="GO:0006431">
    <property type="term" value="P:methionyl-tRNA aminoacylation"/>
    <property type="evidence" value="ECO:0007669"/>
    <property type="project" value="InterPro"/>
</dbReference>
<sequence>METISFEDFQKIEIRIGKIISAEKVEGSDKLLKLEVDFGPIRLQPEATNEVNGCPTPVETDLLGLGKEMRTKRQIIAGLAQFYAPEALIGKECPFAFNLAPRTLKGLESQGMILCPSDESSPVLLHPDKEVKPGSIVK</sequence>
<evidence type="ECO:0000256" key="1">
    <source>
        <dbReference type="ARBA" id="ARBA00022555"/>
    </source>
</evidence>
<evidence type="ECO:0000256" key="2">
    <source>
        <dbReference type="ARBA" id="ARBA00022884"/>
    </source>
</evidence>
<dbReference type="Proteomes" id="UP000177190">
    <property type="component" value="Unassembled WGS sequence"/>
</dbReference>
<comment type="caution">
    <text evidence="5">The sequence shown here is derived from an EMBL/GenBank/DDBJ whole genome shotgun (WGS) entry which is preliminary data.</text>
</comment>
<proteinExistence type="predicted"/>